<evidence type="ECO:0000256" key="16">
    <source>
        <dbReference type="SAM" id="MobiDB-lite"/>
    </source>
</evidence>
<evidence type="ECO:0000256" key="9">
    <source>
        <dbReference type="ARBA" id="ARBA00022989"/>
    </source>
</evidence>
<evidence type="ECO:0000256" key="6">
    <source>
        <dbReference type="ARBA" id="ARBA00022692"/>
    </source>
</evidence>
<keyword evidence="12" id="KW-0446">Lipid-binding</keyword>
<feature type="transmembrane region" description="Helical" evidence="17">
    <location>
        <begin position="432"/>
        <end position="453"/>
    </location>
</feature>
<feature type="compositionally biased region" description="Polar residues" evidence="16">
    <location>
        <begin position="571"/>
        <end position="583"/>
    </location>
</feature>
<feature type="region of interest" description="Disordered" evidence="16">
    <location>
        <begin position="1201"/>
        <end position="1220"/>
    </location>
</feature>
<dbReference type="GO" id="GO:0032933">
    <property type="term" value="P:SREBP signaling pathway"/>
    <property type="evidence" value="ECO:0007669"/>
    <property type="project" value="InterPro"/>
</dbReference>
<dbReference type="InterPro" id="IPR000731">
    <property type="entry name" value="SSD"/>
</dbReference>
<evidence type="ECO:0000313" key="19">
    <source>
        <dbReference type="EMBL" id="PWN98332.1"/>
    </source>
</evidence>
<feature type="transmembrane region" description="Helical" evidence="17">
    <location>
        <begin position="370"/>
        <end position="388"/>
    </location>
</feature>
<feature type="compositionally biased region" description="Acidic residues" evidence="16">
    <location>
        <begin position="553"/>
        <end position="568"/>
    </location>
</feature>
<keyword evidence="13 17" id="KW-0472">Membrane</keyword>
<feature type="transmembrane region" description="Helical" evidence="17">
    <location>
        <begin position="504"/>
        <end position="527"/>
    </location>
</feature>
<dbReference type="Pfam" id="PF12349">
    <property type="entry name" value="Sterol-sensing"/>
    <property type="match status" value="1"/>
</dbReference>
<keyword evidence="5" id="KW-0853">WD repeat</keyword>
<evidence type="ECO:0000256" key="11">
    <source>
        <dbReference type="ARBA" id="ARBA00023098"/>
    </source>
</evidence>
<name>A0A316ZBM9_9BASI</name>
<keyword evidence="15" id="KW-0753">Steroid metabolism</keyword>
<evidence type="ECO:0000256" key="3">
    <source>
        <dbReference type="ARBA" id="ARBA00007410"/>
    </source>
</evidence>
<feature type="region of interest" description="Disordered" evidence="16">
    <location>
        <begin position="1124"/>
        <end position="1194"/>
    </location>
</feature>
<dbReference type="SUPFAM" id="SSF82866">
    <property type="entry name" value="Multidrug efflux transporter AcrB transmembrane domain"/>
    <property type="match status" value="1"/>
</dbReference>
<dbReference type="STRING" id="58919.A0A316ZBM9"/>
<dbReference type="InterPro" id="IPR053958">
    <property type="entry name" value="HMGCR/SNAP/NPC1-like_SSD"/>
</dbReference>
<dbReference type="PANTHER" id="PTHR46378:SF1">
    <property type="entry name" value="STEROL REGULATORY ELEMENT-BINDING PROTEIN CLEAVAGE-ACTIVATING PROTEIN"/>
    <property type="match status" value="1"/>
</dbReference>
<dbReference type="SUPFAM" id="SSF50978">
    <property type="entry name" value="WD40 repeat-like"/>
    <property type="match status" value="1"/>
</dbReference>
<keyword evidence="14" id="KW-0325">Glycoprotein</keyword>
<keyword evidence="6 17" id="KW-0812">Transmembrane</keyword>
<gene>
    <name evidence="19" type="ORF">FA09DRAFT_346038</name>
</gene>
<feature type="region of interest" description="Disordered" evidence="16">
    <location>
        <begin position="1406"/>
        <end position="1432"/>
    </location>
</feature>
<keyword evidence="20" id="KW-1185">Reference proteome</keyword>
<evidence type="ECO:0000256" key="15">
    <source>
        <dbReference type="ARBA" id="ARBA00023221"/>
    </source>
</evidence>
<dbReference type="GO" id="GO:0032934">
    <property type="term" value="F:sterol binding"/>
    <property type="evidence" value="ECO:0007669"/>
    <property type="project" value="InterPro"/>
</dbReference>
<dbReference type="GO" id="GO:0008202">
    <property type="term" value="P:steroid metabolic process"/>
    <property type="evidence" value="ECO:0007669"/>
    <property type="project" value="UniProtKB-KW"/>
</dbReference>
<keyword evidence="9 17" id="KW-1133">Transmembrane helix</keyword>
<keyword evidence="11" id="KW-0443">Lipid metabolism</keyword>
<accession>A0A316ZBM9</accession>
<dbReference type="Gene3D" id="2.130.10.10">
    <property type="entry name" value="YVTN repeat-like/Quinoprotein amine dehydrogenase"/>
    <property type="match status" value="1"/>
</dbReference>
<evidence type="ECO:0000256" key="10">
    <source>
        <dbReference type="ARBA" id="ARBA00023034"/>
    </source>
</evidence>
<dbReference type="InterPro" id="IPR036322">
    <property type="entry name" value="WD40_repeat_dom_sf"/>
</dbReference>
<feature type="compositionally biased region" description="Low complexity" evidence="16">
    <location>
        <begin position="26"/>
        <end position="36"/>
    </location>
</feature>
<evidence type="ECO:0000256" key="12">
    <source>
        <dbReference type="ARBA" id="ARBA00023121"/>
    </source>
</evidence>
<keyword evidence="8" id="KW-0256">Endoplasmic reticulum</keyword>
<feature type="transmembrane region" description="Helical" evidence="17">
    <location>
        <begin position="400"/>
        <end position="426"/>
    </location>
</feature>
<evidence type="ECO:0000259" key="18">
    <source>
        <dbReference type="PROSITE" id="PS50156"/>
    </source>
</evidence>
<evidence type="ECO:0000256" key="7">
    <source>
        <dbReference type="ARBA" id="ARBA00022737"/>
    </source>
</evidence>
<protein>
    <recommendedName>
        <fullName evidence="4">Sterol regulatory element-binding protein cleavage-activating protein</fullName>
    </recommendedName>
</protein>
<feature type="region of interest" description="Disordered" evidence="16">
    <location>
        <begin position="1"/>
        <end position="59"/>
    </location>
</feature>
<proteinExistence type="inferred from homology"/>
<evidence type="ECO:0000313" key="20">
    <source>
        <dbReference type="Proteomes" id="UP000245946"/>
    </source>
</evidence>
<evidence type="ECO:0000256" key="2">
    <source>
        <dbReference type="ARBA" id="ARBA00004653"/>
    </source>
</evidence>
<evidence type="ECO:0000256" key="5">
    <source>
        <dbReference type="ARBA" id="ARBA00022574"/>
    </source>
</evidence>
<reference evidence="19 20" key="1">
    <citation type="journal article" date="2018" name="Mol. Biol. Evol.">
        <title>Broad Genomic Sampling Reveals a Smut Pathogenic Ancestry of the Fungal Clade Ustilaginomycotina.</title>
        <authorList>
            <person name="Kijpornyongpan T."/>
            <person name="Mondo S.J."/>
            <person name="Barry K."/>
            <person name="Sandor L."/>
            <person name="Lee J."/>
            <person name="Lipzen A."/>
            <person name="Pangilinan J."/>
            <person name="LaButti K."/>
            <person name="Hainaut M."/>
            <person name="Henrissat B."/>
            <person name="Grigoriev I.V."/>
            <person name="Spatafora J.W."/>
            <person name="Aime M.C."/>
        </authorList>
    </citation>
    <scope>NUCLEOTIDE SEQUENCE [LARGE SCALE GENOMIC DNA]</scope>
    <source>
        <strain evidence="19 20">MCA 4186</strain>
    </source>
</reference>
<feature type="domain" description="SSD" evidence="18">
    <location>
        <begin position="368"/>
        <end position="527"/>
    </location>
</feature>
<evidence type="ECO:0000256" key="17">
    <source>
        <dbReference type="SAM" id="Phobius"/>
    </source>
</evidence>
<feature type="region of interest" description="Disordered" evidence="16">
    <location>
        <begin position="543"/>
        <end position="589"/>
    </location>
</feature>
<dbReference type="GO" id="GO:0045540">
    <property type="term" value="P:regulation of cholesterol biosynthetic process"/>
    <property type="evidence" value="ECO:0007669"/>
    <property type="project" value="TreeGrafter"/>
</dbReference>
<evidence type="ECO:0000256" key="14">
    <source>
        <dbReference type="ARBA" id="ARBA00023180"/>
    </source>
</evidence>
<dbReference type="PANTHER" id="PTHR46378">
    <property type="entry name" value="STEROL REGULATORY ELEMENT-BINDING PROTEIN CLEAVAGE-ACTIVATING PROTEIN"/>
    <property type="match status" value="1"/>
</dbReference>
<dbReference type="OrthoDB" id="6510177at2759"/>
<comment type="similarity">
    <text evidence="3">Belongs to the WD repeat SCAP family.</text>
</comment>
<sequence>MSQARAGPSRPRPGPAANVLDPFGGAPAAPVALPALRRPPRPRRPSARATGSSKAPASRIAAASERLSAVVARLFRRHGASVSRHPIRTLLLCCLFITSLFYPAAGIYLFASQGGPGLSRSDTTSVWRTLSTPLLDSFASSGRTHLNSLRDLRMVWDDAPDLSAKDPRDTVVQRGRQQPEPQCARLEHVLVTTDDVMRGTAGRGGVLQAAVLNSAQRLQAALEARLAGEAAAGTAQAPRCVRTPTGQCLTLSPLDYWQAAALPLQSDATLSALLEPQHNVSSRGVPLALTTTLAGRGPLFSRSPRAEFLVLSFWLQDPACGADEGQHDAFRGLLDDVASGTRIVESELRFEKEVVLRFVPDAAVPKLRKVLLGLGYLAFVAWIALGLVKVRKVHSPWGLAFTGTIELLISTIMSVSICALSGLRLTAVPWEILPFVIVLVGSENMFVLTDAIVSTPLSLTVPARIGAGLNAAGVPIAVTVVSDVALMALIAAVVGVPAVREFCLFAICSLVVDFFMQMTFFVTVLSIDLQRLELADLLAQGGRGQAEPIGSPDEQDDTAVDSEDEDADALQPSSTRGPQPSSGRSERTDSYLKMSCKAAWRARTARTATLSGLLAALFGLYLYYGTGYQAEGVHGPTLPFAEAYPSSSVFGSQDVRPTSTHLSSQTFDPLAHLPSDAEQSVQQPWWQSSPSAPFWQALNPRGAPYVRIVVAPWTIVSLRGATSVGPEHARPVAFAAWALFRPRVRALIWFFKLSVLPIAGTTGLLWVLLLYLLKDTELLYAQEDKEDALFDDSATDRGAGDDSDREAAPPLKVQLTAARALHGSDVDYVAQDGDTVVSVAIDSSISVWRVGGPARSVASLHQTPSPGSAVSARAPQATCAAVDEAADLAAVGFRSGAISVLLLSSLAVVASATPTTSPVQHVCFVPRSDKGSAQLVSAHRDGSAYVWPAEHGASPGEVVAPRSEASWTSYAVPLAAAFSASMQQSDLVAFASSSSSLELRHWRAGRLESVFSLVGAPRALYRCVALSSLHFASSDSPESTPQPASRSSEPLVGTVLCGTLTGAVQAWDLSSSQLISSLDLNDGAILSLQVLPSSDAGSAPSDVALACTATSAFLLRLSGAPHAGPASELGISPGRPLNGLTLPSSPSGSRAGLPHLSGMRRPSDAGSQMMTPSNSGRVRSGSRPSSAGTGSLNAAGHVVGTETASTGVAPSPRSSRFRTSTDRVSLDVLDALRDGVLPGDSALRAIRREPIKRGGAVLARDPRGEPVVLGVRRRQAEDASRWELWHLQNAGCAAPQVYASESDLETSLLELESEEAAHPEADAPDASSAPAWPSLSLRPTALNGAGPSAMPLSFTRLKPVLLSTRGTSSIAAPQDTPPALLLGFGNSLAHVVPLRQNAGVVTLPDNSRASSELAGAQHMRRRGARRPSDYGI</sequence>
<dbReference type="InterPro" id="IPR030225">
    <property type="entry name" value="SCAP"/>
</dbReference>
<comment type="subcellular location">
    <subcellularLocation>
        <location evidence="1">Endoplasmic reticulum membrane</location>
        <topology evidence="1">Multi-pass membrane protein</topology>
    </subcellularLocation>
    <subcellularLocation>
        <location evidence="2">Golgi apparatus membrane</location>
        <topology evidence="2">Multi-pass membrane protein</topology>
    </subcellularLocation>
</comment>
<dbReference type="GO" id="GO:0000139">
    <property type="term" value="C:Golgi membrane"/>
    <property type="evidence" value="ECO:0007669"/>
    <property type="project" value="UniProtKB-SubCell"/>
</dbReference>
<evidence type="ECO:0000256" key="13">
    <source>
        <dbReference type="ARBA" id="ARBA00023136"/>
    </source>
</evidence>
<feature type="compositionally biased region" description="Low complexity" evidence="16">
    <location>
        <begin position="1173"/>
        <end position="1188"/>
    </location>
</feature>
<dbReference type="Proteomes" id="UP000245946">
    <property type="component" value="Unassembled WGS sequence"/>
</dbReference>
<dbReference type="InterPro" id="IPR015943">
    <property type="entry name" value="WD40/YVTN_repeat-like_dom_sf"/>
</dbReference>
<evidence type="ECO:0000256" key="8">
    <source>
        <dbReference type="ARBA" id="ARBA00022824"/>
    </source>
</evidence>
<feature type="transmembrane region" description="Helical" evidence="17">
    <location>
        <begin position="749"/>
        <end position="773"/>
    </location>
</feature>
<dbReference type="GO" id="GO:0032936">
    <property type="term" value="C:SREBP-SCAP complex"/>
    <property type="evidence" value="ECO:0007669"/>
    <property type="project" value="TreeGrafter"/>
</dbReference>
<organism evidence="19 20">
    <name type="scientific">Tilletiopsis washingtonensis</name>
    <dbReference type="NCBI Taxonomy" id="58919"/>
    <lineage>
        <taxon>Eukaryota</taxon>
        <taxon>Fungi</taxon>
        <taxon>Dikarya</taxon>
        <taxon>Basidiomycota</taxon>
        <taxon>Ustilaginomycotina</taxon>
        <taxon>Exobasidiomycetes</taxon>
        <taxon>Entylomatales</taxon>
        <taxon>Entylomatales incertae sedis</taxon>
        <taxon>Tilletiopsis</taxon>
    </lineage>
</organism>
<feature type="transmembrane region" description="Helical" evidence="17">
    <location>
        <begin position="474"/>
        <end position="498"/>
    </location>
</feature>
<evidence type="ECO:0000256" key="1">
    <source>
        <dbReference type="ARBA" id="ARBA00004477"/>
    </source>
</evidence>
<keyword evidence="7" id="KW-0677">Repeat</keyword>
<keyword evidence="10" id="KW-0333">Golgi apparatus</keyword>
<evidence type="ECO:0000256" key="4">
    <source>
        <dbReference type="ARBA" id="ARBA00019541"/>
    </source>
</evidence>
<dbReference type="RefSeq" id="XP_025598611.1">
    <property type="nucleotide sequence ID" value="XM_025744726.1"/>
</dbReference>
<dbReference type="GO" id="GO:0005789">
    <property type="term" value="C:endoplasmic reticulum membrane"/>
    <property type="evidence" value="ECO:0007669"/>
    <property type="project" value="UniProtKB-SubCell"/>
</dbReference>
<dbReference type="GeneID" id="37272270"/>
<dbReference type="EMBL" id="KZ819292">
    <property type="protein sequence ID" value="PWN98332.1"/>
    <property type="molecule type" value="Genomic_DNA"/>
</dbReference>
<dbReference type="PROSITE" id="PS50156">
    <property type="entry name" value="SSD"/>
    <property type="match status" value="1"/>
</dbReference>
<feature type="transmembrane region" description="Helical" evidence="17">
    <location>
        <begin position="90"/>
        <end position="111"/>
    </location>
</feature>